<evidence type="ECO:0000313" key="5">
    <source>
        <dbReference type="Proteomes" id="UP000663825"/>
    </source>
</evidence>
<dbReference type="Proteomes" id="UP000663872">
    <property type="component" value="Unassembled WGS sequence"/>
</dbReference>
<evidence type="ECO:0000313" key="2">
    <source>
        <dbReference type="EMBL" id="CAF3400042.1"/>
    </source>
</evidence>
<dbReference type="Proteomes" id="UP000663848">
    <property type="component" value="Unassembled WGS sequence"/>
</dbReference>
<proteinExistence type="predicted"/>
<dbReference type="EMBL" id="CAJOBR010000944">
    <property type="protein sequence ID" value="CAF4562789.1"/>
    <property type="molecule type" value="Genomic_DNA"/>
</dbReference>
<accession>A0A817WNF6</accession>
<dbReference type="EMBL" id="CAJNXB010004119">
    <property type="protein sequence ID" value="CAF3357456.1"/>
    <property type="molecule type" value="Genomic_DNA"/>
</dbReference>
<dbReference type="AlphaFoldDB" id="A0A817WNF6"/>
<protein>
    <submittedName>
        <fullName evidence="1">Uncharacterized protein</fullName>
    </submittedName>
</protein>
<comment type="caution">
    <text evidence="1">The sequence shown here is derived from an EMBL/GenBank/DDBJ whole genome shotgun (WGS) entry which is preliminary data.</text>
</comment>
<evidence type="ECO:0000313" key="1">
    <source>
        <dbReference type="EMBL" id="CAF3357456.1"/>
    </source>
</evidence>
<gene>
    <name evidence="2" type="ORF">GRG538_LOCUS9924</name>
    <name evidence="3" type="ORF">HFQ381_LOCUS15937</name>
    <name evidence="4" type="ORF">QYT958_LOCUS9097</name>
    <name evidence="1" type="ORF">TIS948_LOCUS23849</name>
</gene>
<sequence length="165" mass="18441">MRYTKILLIEGEIIFGLSLWCLSNIRTAIGCEEKSTIAFESGIYNLVSTIFISNVPNLTITGQETDQTLLIGNAPIIILWLCCSCRQYLSRYIEVQLPHRSGIGSDAFQIFQTPPTNANASLVSTGILRIPLRSPTKFALRDSILAIYNSQKHVIIAHYMTNFTI</sequence>
<evidence type="ECO:0000313" key="4">
    <source>
        <dbReference type="EMBL" id="CAF4562789.1"/>
    </source>
</evidence>
<reference evidence="1" key="1">
    <citation type="submission" date="2021-02" db="EMBL/GenBank/DDBJ databases">
        <authorList>
            <person name="Nowell W R."/>
        </authorList>
    </citation>
    <scope>NUCLEOTIDE SEQUENCE</scope>
</reference>
<dbReference type="EMBL" id="CAJNYT010001210">
    <property type="protein sequence ID" value="CAF3400042.1"/>
    <property type="molecule type" value="Genomic_DNA"/>
</dbReference>
<dbReference type="Proteomes" id="UP000663851">
    <property type="component" value="Unassembled WGS sequence"/>
</dbReference>
<dbReference type="EMBL" id="CAJOBO010001105">
    <property type="protein sequence ID" value="CAF4338451.1"/>
    <property type="molecule type" value="Genomic_DNA"/>
</dbReference>
<evidence type="ECO:0000313" key="3">
    <source>
        <dbReference type="EMBL" id="CAF4338451.1"/>
    </source>
</evidence>
<organism evidence="1 5">
    <name type="scientific">Rotaria socialis</name>
    <dbReference type="NCBI Taxonomy" id="392032"/>
    <lineage>
        <taxon>Eukaryota</taxon>
        <taxon>Metazoa</taxon>
        <taxon>Spiralia</taxon>
        <taxon>Gnathifera</taxon>
        <taxon>Rotifera</taxon>
        <taxon>Eurotatoria</taxon>
        <taxon>Bdelloidea</taxon>
        <taxon>Philodinida</taxon>
        <taxon>Philodinidae</taxon>
        <taxon>Rotaria</taxon>
    </lineage>
</organism>
<name>A0A817WNF6_9BILA</name>
<dbReference type="Proteomes" id="UP000663825">
    <property type="component" value="Unassembled WGS sequence"/>
</dbReference>